<reference evidence="2" key="2">
    <citation type="journal article" date="2024" name="Plant">
        <title>Genomic evolution and insights into agronomic trait innovations of Sesamum species.</title>
        <authorList>
            <person name="Miao H."/>
            <person name="Wang L."/>
            <person name="Qu L."/>
            <person name="Liu H."/>
            <person name="Sun Y."/>
            <person name="Le M."/>
            <person name="Wang Q."/>
            <person name="Wei S."/>
            <person name="Zheng Y."/>
            <person name="Lin W."/>
            <person name="Duan Y."/>
            <person name="Cao H."/>
            <person name="Xiong S."/>
            <person name="Wang X."/>
            <person name="Wei L."/>
            <person name="Li C."/>
            <person name="Ma Q."/>
            <person name="Ju M."/>
            <person name="Zhao R."/>
            <person name="Li G."/>
            <person name="Mu C."/>
            <person name="Tian Q."/>
            <person name="Mei H."/>
            <person name="Zhang T."/>
            <person name="Gao T."/>
            <person name="Zhang H."/>
        </authorList>
    </citation>
    <scope>NUCLEOTIDE SEQUENCE</scope>
    <source>
        <strain evidence="2">KEN1</strain>
    </source>
</reference>
<evidence type="ECO:0000313" key="2">
    <source>
        <dbReference type="EMBL" id="KAL0440551.1"/>
    </source>
</evidence>
<proteinExistence type="predicted"/>
<comment type="caution">
    <text evidence="2">The sequence shown here is derived from an EMBL/GenBank/DDBJ whole genome shotgun (WGS) entry which is preliminary data.</text>
</comment>
<name>A0AAW2WIR2_9LAMI</name>
<organism evidence="2">
    <name type="scientific">Sesamum latifolium</name>
    <dbReference type="NCBI Taxonomy" id="2727402"/>
    <lineage>
        <taxon>Eukaryota</taxon>
        <taxon>Viridiplantae</taxon>
        <taxon>Streptophyta</taxon>
        <taxon>Embryophyta</taxon>
        <taxon>Tracheophyta</taxon>
        <taxon>Spermatophyta</taxon>
        <taxon>Magnoliopsida</taxon>
        <taxon>eudicotyledons</taxon>
        <taxon>Gunneridae</taxon>
        <taxon>Pentapetalae</taxon>
        <taxon>asterids</taxon>
        <taxon>lamiids</taxon>
        <taxon>Lamiales</taxon>
        <taxon>Pedaliaceae</taxon>
        <taxon>Sesamum</taxon>
    </lineage>
</organism>
<protein>
    <submittedName>
        <fullName evidence="2">Galactan beta-1,4-galactosyltransferase GALS1</fullName>
    </submittedName>
</protein>
<evidence type="ECO:0000256" key="1">
    <source>
        <dbReference type="SAM" id="Phobius"/>
    </source>
</evidence>
<dbReference type="EMBL" id="JACGWN010000008">
    <property type="protein sequence ID" value="KAL0440551.1"/>
    <property type="molecule type" value="Genomic_DNA"/>
</dbReference>
<reference evidence="2" key="1">
    <citation type="submission" date="2020-06" db="EMBL/GenBank/DDBJ databases">
        <authorList>
            <person name="Li T."/>
            <person name="Hu X."/>
            <person name="Zhang T."/>
            <person name="Song X."/>
            <person name="Zhang H."/>
            <person name="Dai N."/>
            <person name="Sheng W."/>
            <person name="Hou X."/>
            <person name="Wei L."/>
        </authorList>
    </citation>
    <scope>NUCLEOTIDE SEQUENCE</scope>
    <source>
        <strain evidence="2">KEN1</strain>
        <tissue evidence="2">Leaf</tissue>
    </source>
</reference>
<gene>
    <name evidence="2" type="ORF">Slati_2538100</name>
</gene>
<dbReference type="AlphaFoldDB" id="A0AAW2WIR2"/>
<keyword evidence="1" id="KW-0812">Transmembrane</keyword>
<feature type="transmembrane region" description="Helical" evidence="1">
    <location>
        <begin position="24"/>
        <end position="44"/>
    </location>
</feature>
<keyword evidence="1" id="KW-1133">Transmembrane helix</keyword>
<sequence length="134" mass="14486">MRKDGAPPVNPVGKIFLCFETKPFLATLLAVTLVMLVWNLQPYYENLIAATSRCSAATESLPIKSTTLAGVTPLAEKKLVSSPLQTPTSAPSKPTATPPHFLSKWVPIAAAPTHLRWWVSPQNPFTSSAAMVQM</sequence>
<accession>A0AAW2WIR2</accession>
<keyword evidence="1" id="KW-0472">Membrane</keyword>